<reference evidence="4 5" key="1">
    <citation type="submission" date="2016-10" db="EMBL/GenBank/DDBJ databases">
        <authorList>
            <person name="de Groot N.N."/>
        </authorList>
    </citation>
    <scope>NUCLEOTIDE SEQUENCE [LARGE SCALE GENOMIC DNA]</scope>
    <source>
        <strain evidence="4 5">DSM 17890</strain>
    </source>
</reference>
<dbReference type="GO" id="GO:0005829">
    <property type="term" value="C:cytosol"/>
    <property type="evidence" value="ECO:0007669"/>
    <property type="project" value="TreeGrafter"/>
</dbReference>
<dbReference type="PANTHER" id="PTHR11365:SF23">
    <property type="entry name" value="HYPOTHETICAL 5-OXOPROLINASE (EUROFUNG)-RELATED"/>
    <property type="match status" value="1"/>
</dbReference>
<feature type="domain" description="Hydantoinase/oxoprolinase N-terminal" evidence="2">
    <location>
        <begin position="4"/>
        <end position="184"/>
    </location>
</feature>
<accession>A0A1H3EJY8</accession>
<organism evidence="4 5">
    <name type="scientific">Albimonas donghaensis</name>
    <dbReference type="NCBI Taxonomy" id="356660"/>
    <lineage>
        <taxon>Bacteria</taxon>
        <taxon>Pseudomonadati</taxon>
        <taxon>Pseudomonadota</taxon>
        <taxon>Alphaproteobacteria</taxon>
        <taxon>Rhodobacterales</taxon>
        <taxon>Paracoccaceae</taxon>
        <taxon>Albimonas</taxon>
    </lineage>
</organism>
<dbReference type="GO" id="GO:0006749">
    <property type="term" value="P:glutathione metabolic process"/>
    <property type="evidence" value="ECO:0007669"/>
    <property type="project" value="TreeGrafter"/>
</dbReference>
<evidence type="ECO:0000259" key="2">
    <source>
        <dbReference type="Pfam" id="PF05378"/>
    </source>
</evidence>
<sequence length="690" mass="71855">MKLIGCDVGGTFTDLVLVETEAGTTVIHKVPTTPHDPSEGVLAGMTGLCALAGVAPGEVDHVLHGTTTATNAVLEHDGAVAGLITNSGFRDILHIGRHQRPQHYSIRQEVPWQDRPLVKRRFRKTVGGRIAPPGVELEPLDEAAVAQAARELRDAGVAAIAICFLFSYLDPRHELRARAIVEAECPGLFVTHSAGVSPQFREFERFTTTAMNAFIGPKVGDYVARLEARLAENGFSADLHVMGSNGGAATARMVAELPVATLLSGPAAGIIGGAWAAALSGRRDLITFDVGGTSADIGIVRDGAFAEATARDTAIAGFPVLVPMIDIHTIGAGGGSIAHVDAGGAFRVGPRSAGAVPGPAAYGRGGTRPTVTDANVALGRLDPENFLGGAMSLDIAAARDVVSGLAGDLGLGLEDTADGILRVVNANMANLVRSRTVQKGLDPRSFSLVAFGGGGPLQAVDVAAMLGIPEVIVPPAPGITSAMGLAATDMKYDLVRSVFATSAEPDPARLEGLLSEMQGELTDRLEADGFDEDAMTFERAGDLRYVGQGYELRCAFPASLDADGLAAVFDDFTEQHRREYGRINPGAAIEIVNVRVRGVGAMPVLERPAPPPGGSLAEALVRTAHVAFRVAGAVTRLPTPVYRREALPLDTEIPGPALIVQKDTTSMLRPGDSLVADQGGNLLIRVAQEG</sequence>
<dbReference type="STRING" id="356660.SAMN05444336_11058"/>
<dbReference type="InterPro" id="IPR049517">
    <property type="entry name" value="ACX-like_C"/>
</dbReference>
<gene>
    <name evidence="4" type="ORF">SAMN05444336_11058</name>
</gene>
<protein>
    <submittedName>
        <fullName evidence="4">N-methylhydantoinase A</fullName>
    </submittedName>
</protein>
<proteinExistence type="predicted"/>
<dbReference type="SUPFAM" id="SSF53067">
    <property type="entry name" value="Actin-like ATPase domain"/>
    <property type="match status" value="1"/>
</dbReference>
<dbReference type="AlphaFoldDB" id="A0A1H3EJY8"/>
<keyword evidence="5" id="KW-1185">Reference proteome</keyword>
<dbReference type="Pfam" id="PF01968">
    <property type="entry name" value="Hydantoinase_A"/>
    <property type="match status" value="1"/>
</dbReference>
<dbReference type="InterPro" id="IPR002821">
    <property type="entry name" value="Hydantoinase_A"/>
</dbReference>
<dbReference type="Proteomes" id="UP000199118">
    <property type="component" value="Unassembled WGS sequence"/>
</dbReference>
<evidence type="ECO:0000259" key="1">
    <source>
        <dbReference type="Pfam" id="PF01968"/>
    </source>
</evidence>
<feature type="domain" description="Acetophenone carboxylase-like C-terminal" evidence="3">
    <location>
        <begin position="512"/>
        <end position="678"/>
    </location>
</feature>
<evidence type="ECO:0000259" key="3">
    <source>
        <dbReference type="Pfam" id="PF19278"/>
    </source>
</evidence>
<dbReference type="PANTHER" id="PTHR11365">
    <property type="entry name" value="5-OXOPROLINASE RELATED"/>
    <property type="match status" value="1"/>
</dbReference>
<dbReference type="InterPro" id="IPR045079">
    <property type="entry name" value="Oxoprolinase-like"/>
</dbReference>
<dbReference type="EMBL" id="FNMZ01000010">
    <property type="protein sequence ID" value="SDX78910.1"/>
    <property type="molecule type" value="Genomic_DNA"/>
</dbReference>
<evidence type="ECO:0000313" key="5">
    <source>
        <dbReference type="Proteomes" id="UP000199118"/>
    </source>
</evidence>
<dbReference type="InterPro" id="IPR043129">
    <property type="entry name" value="ATPase_NBD"/>
</dbReference>
<feature type="domain" description="Hydantoinase A/oxoprolinase" evidence="1">
    <location>
        <begin position="205"/>
        <end position="492"/>
    </location>
</feature>
<dbReference type="RefSeq" id="WP_092684711.1">
    <property type="nucleotide sequence ID" value="NZ_FNMZ01000010.1"/>
</dbReference>
<evidence type="ECO:0000313" key="4">
    <source>
        <dbReference type="EMBL" id="SDX78910.1"/>
    </source>
</evidence>
<dbReference type="OrthoDB" id="9759608at2"/>
<dbReference type="InterPro" id="IPR008040">
    <property type="entry name" value="Hydant_A_N"/>
</dbReference>
<dbReference type="Pfam" id="PF05378">
    <property type="entry name" value="Hydant_A_N"/>
    <property type="match status" value="1"/>
</dbReference>
<dbReference type="GO" id="GO:0017168">
    <property type="term" value="F:5-oxoprolinase (ATP-hydrolyzing) activity"/>
    <property type="evidence" value="ECO:0007669"/>
    <property type="project" value="TreeGrafter"/>
</dbReference>
<dbReference type="Pfam" id="PF19278">
    <property type="entry name" value="Hydant_A_C"/>
    <property type="match status" value="1"/>
</dbReference>
<name>A0A1H3EJY8_9RHOB</name>